<dbReference type="FunFam" id="1.10.287.130:FF:000038">
    <property type="entry name" value="Sensory transduction histidine kinase"/>
    <property type="match status" value="1"/>
</dbReference>
<dbReference type="InterPro" id="IPR003661">
    <property type="entry name" value="HisK_dim/P_dom"/>
</dbReference>
<dbReference type="GO" id="GO:0009927">
    <property type="term" value="F:histidine phosphotransfer kinase activity"/>
    <property type="evidence" value="ECO:0007669"/>
    <property type="project" value="TreeGrafter"/>
</dbReference>
<dbReference type="InterPro" id="IPR036097">
    <property type="entry name" value="HisK_dim/P_sf"/>
</dbReference>
<evidence type="ECO:0000256" key="5">
    <source>
        <dbReference type="ARBA" id="ARBA00022679"/>
    </source>
</evidence>
<dbReference type="CDD" id="cd00082">
    <property type="entry name" value="HisKA"/>
    <property type="match status" value="1"/>
</dbReference>
<evidence type="ECO:0000313" key="16">
    <source>
        <dbReference type="Proteomes" id="UP000563524"/>
    </source>
</evidence>
<keyword evidence="13" id="KW-0812">Transmembrane</keyword>
<dbReference type="GO" id="GO:0005524">
    <property type="term" value="F:ATP binding"/>
    <property type="evidence" value="ECO:0007669"/>
    <property type="project" value="UniProtKB-KW"/>
</dbReference>
<comment type="catalytic activity">
    <reaction evidence="1">
        <text>ATP + protein L-histidine = ADP + protein N-phospho-L-histidine.</text>
        <dbReference type="EC" id="2.7.13.3"/>
    </reaction>
</comment>
<evidence type="ECO:0000256" key="1">
    <source>
        <dbReference type="ARBA" id="ARBA00000085"/>
    </source>
</evidence>
<dbReference type="Pfam" id="PF00512">
    <property type="entry name" value="HisKA"/>
    <property type="match status" value="1"/>
</dbReference>
<dbReference type="InterPro" id="IPR035965">
    <property type="entry name" value="PAS-like_dom_sf"/>
</dbReference>
<dbReference type="Gene3D" id="1.10.287.130">
    <property type="match status" value="1"/>
</dbReference>
<evidence type="ECO:0000256" key="2">
    <source>
        <dbReference type="ARBA" id="ARBA00004370"/>
    </source>
</evidence>
<dbReference type="RefSeq" id="WP_183816481.1">
    <property type="nucleotide sequence ID" value="NZ_JACHOB010000001.1"/>
</dbReference>
<gene>
    <name evidence="15" type="ORF">GGQ59_001054</name>
</gene>
<evidence type="ECO:0000256" key="8">
    <source>
        <dbReference type="ARBA" id="ARBA00022840"/>
    </source>
</evidence>
<dbReference type="GO" id="GO:0005886">
    <property type="term" value="C:plasma membrane"/>
    <property type="evidence" value="ECO:0007669"/>
    <property type="project" value="TreeGrafter"/>
</dbReference>
<dbReference type="Pfam" id="PF12860">
    <property type="entry name" value="PAS_7"/>
    <property type="match status" value="1"/>
</dbReference>
<feature type="transmembrane region" description="Helical" evidence="13">
    <location>
        <begin position="21"/>
        <end position="42"/>
    </location>
</feature>
<evidence type="ECO:0000313" key="15">
    <source>
        <dbReference type="EMBL" id="MBB4658554.1"/>
    </source>
</evidence>
<dbReference type="AlphaFoldDB" id="A0A840I2V9"/>
<feature type="compositionally biased region" description="Basic and acidic residues" evidence="12">
    <location>
        <begin position="733"/>
        <end position="743"/>
    </location>
</feature>
<dbReference type="SMART" id="SM00387">
    <property type="entry name" value="HATPase_c"/>
    <property type="match status" value="1"/>
</dbReference>
<evidence type="ECO:0000256" key="6">
    <source>
        <dbReference type="ARBA" id="ARBA00022741"/>
    </source>
</evidence>
<keyword evidence="7 15" id="KW-0418">Kinase</keyword>
<dbReference type="Pfam" id="PF02518">
    <property type="entry name" value="HATPase_c"/>
    <property type="match status" value="1"/>
</dbReference>
<dbReference type="Proteomes" id="UP000563524">
    <property type="component" value="Unassembled WGS sequence"/>
</dbReference>
<feature type="region of interest" description="Disordered" evidence="12">
    <location>
        <begin position="715"/>
        <end position="743"/>
    </location>
</feature>
<dbReference type="InterPro" id="IPR003594">
    <property type="entry name" value="HATPase_dom"/>
</dbReference>
<evidence type="ECO:0000256" key="10">
    <source>
        <dbReference type="ARBA" id="ARBA00023136"/>
    </source>
</evidence>
<accession>A0A840I2V9</accession>
<evidence type="ECO:0000256" key="12">
    <source>
        <dbReference type="SAM" id="MobiDB-lite"/>
    </source>
</evidence>
<comment type="caution">
    <text evidence="15">The sequence shown here is derived from an EMBL/GenBank/DDBJ whole genome shotgun (WGS) entry which is preliminary data.</text>
</comment>
<comment type="subcellular location">
    <subcellularLocation>
        <location evidence="2">Membrane</location>
    </subcellularLocation>
</comment>
<feature type="coiled-coil region" evidence="11">
    <location>
        <begin position="445"/>
        <end position="472"/>
    </location>
</feature>
<keyword evidence="13" id="KW-1133">Transmembrane helix</keyword>
<dbReference type="PROSITE" id="PS50109">
    <property type="entry name" value="HIS_KIN"/>
    <property type="match status" value="1"/>
</dbReference>
<keyword evidence="8" id="KW-0067">ATP-binding</keyword>
<evidence type="ECO:0000259" key="14">
    <source>
        <dbReference type="PROSITE" id="PS50109"/>
    </source>
</evidence>
<keyword evidence="6" id="KW-0547">Nucleotide-binding</keyword>
<dbReference type="EC" id="2.7.13.3" evidence="3"/>
<proteinExistence type="predicted"/>
<dbReference type="PANTHER" id="PTHR43047:SF72">
    <property type="entry name" value="OSMOSENSING HISTIDINE PROTEIN KINASE SLN1"/>
    <property type="match status" value="1"/>
</dbReference>
<sequence length="743" mass="80758">MGKPDARRQPGERVLPTPRRVTALTLLVLGVCLGVLTMRAVIDTRAARSAPLADVQLAAVEAADRLAAAPPITPGAAPPRTAKAMLSTAAGPGGMAFLLDDEGRPLLFGGTPARFDVDPSGLTRIEGWARVGDERVRVARRPVAGGQEVVVLRPGGPAAFPPVWLPHALAALALTLLTGALLAALRGYAEQATRDAREKALLLKRLMGPERAGCGIWRADGESIELPGALIAKLGGPRADVRVRKSDVREAFHERDSSRALLLTSGSEELNDLRCRVRYGSGDWQYVYMSVLTRTPEVTEGIVVPVSERGLDDGRSSQLIQRLRETLEAIPQAFLLWDAYGRLVAWNDEFRIIFEVKAGDMREGMDAEALAEVCSIDARYLHDYFAPPSEASVQTEATFPDDRVLRITRRRTLGDGWVCIGTDVTDAKADAEAKAIRERELRATVAVLKKSRRELSEAMESYQLEKARAEEANRSKSEFLANMSHELRTPLNAIIGFSEMMEAEFYGPLGHDKYDDYVREVNKSGRHLLALIDDILDLSKIEAGKLELNFTQIDLERLLHEALRLIEPQARAADIHLRAFATDPVPSVWGDSRAIKQVLINLLSNAEKFTPQGGSVTVMTKIDLDTVTVMIADTGVGIPPTQIERLGAPFELLEDHFATKRRGSGLGLALSKSLIEAQSGILAIASEVGRGTVVSFVLPRRPGAPVRLPSILKGGSTHVMTKTPDARNGSAAHNEKPRAYAAS</sequence>
<name>A0A840I2V9_9PROT</name>
<dbReference type="InterPro" id="IPR005467">
    <property type="entry name" value="His_kinase_dom"/>
</dbReference>
<feature type="domain" description="Histidine kinase" evidence="14">
    <location>
        <begin position="482"/>
        <end position="702"/>
    </location>
</feature>
<evidence type="ECO:0000256" key="13">
    <source>
        <dbReference type="SAM" id="Phobius"/>
    </source>
</evidence>
<keyword evidence="10 13" id="KW-0472">Membrane</keyword>
<evidence type="ECO:0000256" key="7">
    <source>
        <dbReference type="ARBA" id="ARBA00022777"/>
    </source>
</evidence>
<dbReference type="Gene3D" id="3.30.565.10">
    <property type="entry name" value="Histidine kinase-like ATPase, C-terminal domain"/>
    <property type="match status" value="1"/>
</dbReference>
<dbReference type="InterPro" id="IPR036890">
    <property type="entry name" value="HATPase_C_sf"/>
</dbReference>
<dbReference type="PANTHER" id="PTHR43047">
    <property type="entry name" value="TWO-COMPONENT HISTIDINE PROTEIN KINASE"/>
    <property type="match status" value="1"/>
</dbReference>
<dbReference type="EMBL" id="JACHOB010000001">
    <property type="protein sequence ID" value="MBB4658554.1"/>
    <property type="molecule type" value="Genomic_DNA"/>
</dbReference>
<evidence type="ECO:0000256" key="11">
    <source>
        <dbReference type="SAM" id="Coils"/>
    </source>
</evidence>
<keyword evidence="16" id="KW-1185">Reference proteome</keyword>
<reference evidence="15 16" key="1">
    <citation type="submission" date="2020-08" db="EMBL/GenBank/DDBJ databases">
        <title>Genomic Encyclopedia of Type Strains, Phase IV (KMG-IV): sequencing the most valuable type-strain genomes for metagenomic binning, comparative biology and taxonomic classification.</title>
        <authorList>
            <person name="Goeker M."/>
        </authorList>
    </citation>
    <scope>NUCLEOTIDE SEQUENCE [LARGE SCALE GENOMIC DNA]</scope>
    <source>
        <strain evidence="15 16">DSM 102850</strain>
    </source>
</reference>
<protein>
    <recommendedName>
        <fullName evidence="3">histidine kinase</fullName>
        <ecNumber evidence="3">2.7.13.3</ecNumber>
    </recommendedName>
</protein>
<organism evidence="15 16">
    <name type="scientific">Parvularcula dongshanensis</name>
    <dbReference type="NCBI Taxonomy" id="1173995"/>
    <lineage>
        <taxon>Bacteria</taxon>
        <taxon>Pseudomonadati</taxon>
        <taxon>Pseudomonadota</taxon>
        <taxon>Alphaproteobacteria</taxon>
        <taxon>Parvularculales</taxon>
        <taxon>Parvularculaceae</taxon>
        <taxon>Parvularcula</taxon>
    </lineage>
</organism>
<dbReference type="SUPFAM" id="SSF55874">
    <property type="entry name" value="ATPase domain of HSP90 chaperone/DNA topoisomerase II/histidine kinase"/>
    <property type="match status" value="1"/>
</dbReference>
<evidence type="ECO:0000256" key="4">
    <source>
        <dbReference type="ARBA" id="ARBA00022553"/>
    </source>
</evidence>
<keyword evidence="4" id="KW-0597">Phosphoprotein</keyword>
<evidence type="ECO:0000256" key="3">
    <source>
        <dbReference type="ARBA" id="ARBA00012438"/>
    </source>
</evidence>
<dbReference type="InterPro" id="IPR004358">
    <property type="entry name" value="Sig_transdc_His_kin-like_C"/>
</dbReference>
<dbReference type="SMART" id="SM00388">
    <property type="entry name" value="HisKA"/>
    <property type="match status" value="1"/>
</dbReference>
<keyword evidence="9" id="KW-0902">Two-component regulatory system</keyword>
<dbReference type="SUPFAM" id="SSF55785">
    <property type="entry name" value="PYP-like sensor domain (PAS domain)"/>
    <property type="match status" value="1"/>
</dbReference>
<evidence type="ECO:0000256" key="9">
    <source>
        <dbReference type="ARBA" id="ARBA00023012"/>
    </source>
</evidence>
<keyword evidence="5 15" id="KW-0808">Transferase</keyword>
<keyword evidence="11" id="KW-0175">Coiled coil</keyword>
<dbReference type="GO" id="GO:0000155">
    <property type="term" value="F:phosphorelay sensor kinase activity"/>
    <property type="evidence" value="ECO:0007669"/>
    <property type="project" value="InterPro"/>
</dbReference>
<dbReference type="Gene3D" id="3.30.450.20">
    <property type="entry name" value="PAS domain"/>
    <property type="match status" value="1"/>
</dbReference>
<dbReference type="SUPFAM" id="SSF47384">
    <property type="entry name" value="Homodimeric domain of signal transducing histidine kinase"/>
    <property type="match status" value="1"/>
</dbReference>
<dbReference type="PRINTS" id="PR00344">
    <property type="entry name" value="BCTRLSENSOR"/>
</dbReference>